<organism evidence="1 2">
    <name type="scientific">Daphnia magna</name>
    <dbReference type="NCBI Taxonomy" id="35525"/>
    <lineage>
        <taxon>Eukaryota</taxon>
        <taxon>Metazoa</taxon>
        <taxon>Ecdysozoa</taxon>
        <taxon>Arthropoda</taxon>
        <taxon>Crustacea</taxon>
        <taxon>Branchiopoda</taxon>
        <taxon>Diplostraca</taxon>
        <taxon>Cladocera</taxon>
        <taxon>Anomopoda</taxon>
        <taxon>Daphniidae</taxon>
        <taxon>Daphnia</taxon>
    </lineage>
</organism>
<dbReference type="Proteomes" id="UP001234178">
    <property type="component" value="Unassembled WGS sequence"/>
</dbReference>
<sequence length="136" mass="15657">MQSRVSSSHSITDIIIGCIENESLADKCKLPTNRSVMARYLHMRTENALKPNNDLIRLLFGKMEILWAKSGIPIKQKKHVTKQLTSLLDEYRNLKKEGTKNLVSSKPMRSKKENSLQKKIKCFQEKLDIGSYSTYK</sequence>
<accession>A0ABQ9Z8C5</accession>
<reference evidence="1 2" key="1">
    <citation type="journal article" date="2023" name="Nucleic Acids Res.">
        <title>The hologenome of Daphnia magna reveals possible DNA methylation and microbiome-mediated evolution of the host genome.</title>
        <authorList>
            <person name="Chaturvedi A."/>
            <person name="Li X."/>
            <person name="Dhandapani V."/>
            <person name="Marshall H."/>
            <person name="Kissane S."/>
            <person name="Cuenca-Cambronero M."/>
            <person name="Asole G."/>
            <person name="Calvet F."/>
            <person name="Ruiz-Romero M."/>
            <person name="Marangio P."/>
            <person name="Guigo R."/>
            <person name="Rago D."/>
            <person name="Mirbahai L."/>
            <person name="Eastwood N."/>
            <person name="Colbourne J.K."/>
            <person name="Zhou J."/>
            <person name="Mallon E."/>
            <person name="Orsini L."/>
        </authorList>
    </citation>
    <scope>NUCLEOTIDE SEQUENCE [LARGE SCALE GENOMIC DNA]</scope>
    <source>
        <strain evidence="1">LRV0_1</strain>
    </source>
</reference>
<dbReference type="EMBL" id="JAOYFB010000002">
    <property type="protein sequence ID" value="KAK4008919.1"/>
    <property type="molecule type" value="Genomic_DNA"/>
</dbReference>
<evidence type="ECO:0000313" key="2">
    <source>
        <dbReference type="Proteomes" id="UP001234178"/>
    </source>
</evidence>
<protein>
    <submittedName>
        <fullName evidence="1">Uncharacterized protein</fullName>
    </submittedName>
</protein>
<evidence type="ECO:0000313" key="1">
    <source>
        <dbReference type="EMBL" id="KAK4008919.1"/>
    </source>
</evidence>
<keyword evidence="2" id="KW-1185">Reference proteome</keyword>
<gene>
    <name evidence="1" type="ORF">OUZ56_014041</name>
</gene>
<comment type="caution">
    <text evidence="1">The sequence shown here is derived from an EMBL/GenBank/DDBJ whole genome shotgun (WGS) entry which is preliminary data.</text>
</comment>
<proteinExistence type="predicted"/>
<name>A0ABQ9Z8C5_9CRUS</name>